<name>A0ACB7PQM7_9PEZI</name>
<protein>
    <submittedName>
        <fullName evidence="1">Uncharacterized protein</fullName>
    </submittedName>
</protein>
<gene>
    <name evidence="1" type="ORF">F5144DRAFT_607547</name>
</gene>
<comment type="caution">
    <text evidence="1">The sequence shown here is derived from an EMBL/GenBank/DDBJ whole genome shotgun (WGS) entry which is preliminary data.</text>
</comment>
<accession>A0ACB7PQM7</accession>
<evidence type="ECO:0000313" key="1">
    <source>
        <dbReference type="EMBL" id="KAH6649359.1"/>
    </source>
</evidence>
<reference evidence="1 2" key="1">
    <citation type="journal article" date="2021" name="Nat. Commun.">
        <title>Genetic determinants of endophytism in the Arabidopsis root mycobiome.</title>
        <authorList>
            <person name="Mesny F."/>
            <person name="Miyauchi S."/>
            <person name="Thiergart T."/>
            <person name="Pickel B."/>
            <person name="Atanasova L."/>
            <person name="Karlsson M."/>
            <person name="Huettel B."/>
            <person name="Barry K.W."/>
            <person name="Haridas S."/>
            <person name="Chen C."/>
            <person name="Bauer D."/>
            <person name="Andreopoulos W."/>
            <person name="Pangilinan J."/>
            <person name="LaButti K."/>
            <person name="Riley R."/>
            <person name="Lipzen A."/>
            <person name="Clum A."/>
            <person name="Drula E."/>
            <person name="Henrissat B."/>
            <person name="Kohler A."/>
            <person name="Grigoriev I.V."/>
            <person name="Martin F.M."/>
            <person name="Hacquard S."/>
        </authorList>
    </citation>
    <scope>NUCLEOTIDE SEQUENCE [LARGE SCALE GENOMIC DNA]</scope>
    <source>
        <strain evidence="1 2">MPI-SDFR-AT-0079</strain>
    </source>
</reference>
<organism evidence="1 2">
    <name type="scientific">Chaetomium tenue</name>
    <dbReference type="NCBI Taxonomy" id="1854479"/>
    <lineage>
        <taxon>Eukaryota</taxon>
        <taxon>Fungi</taxon>
        <taxon>Dikarya</taxon>
        <taxon>Ascomycota</taxon>
        <taxon>Pezizomycotina</taxon>
        <taxon>Sordariomycetes</taxon>
        <taxon>Sordariomycetidae</taxon>
        <taxon>Sordariales</taxon>
        <taxon>Chaetomiaceae</taxon>
        <taxon>Chaetomium</taxon>
    </lineage>
</organism>
<evidence type="ECO:0000313" key="2">
    <source>
        <dbReference type="Proteomes" id="UP000724584"/>
    </source>
</evidence>
<proteinExistence type="predicted"/>
<sequence>MGFPKPRSMSMMNGDGKDDDTHGPGGDTSQGERTAGFLRVGLLRFLGTAILAVLFYLIIRLHQDRTLTSGRKSIFDALVVAVSLTLGLNSAASLRHIALYARRWFVEKRRVHVKEIEVHSFVALLGLLIRTPAPILKFACAIWLLLNLAIQVGIAAVSLTFQAEPGIQEIYPDSTVGEVAIPDMTRFARVGRFNDGARPQSLAAHILGDTATSFEYSTLPSDVMTDAPIARYPYAFWDAGNHWEFVFVNSAPVPGSQDFNFLSLYSDQHVQSSATCQTPPYTYNLTAGILSIQQTTPTPPKTILFPASGVGDEAITYLTTPVLHDTGTNSTGTCGPGCATIHVVEPHAGNPVPDSTFIHPTSSFFYYECNITVRPTTQPNAGPFAFSPTTAAVAAQAIALSGQRAPSSSDEDASRFGLNQFASYNLGLEFGQAQNNNATAMGRMLSRFAIGVVAAAARTNPKVVVQGRPPRQGVRLVLGKPVVFGAILIATAAVQLVLLGAVMVLVRGLRKDGRRDGGGRGDVEYVTI</sequence>
<keyword evidence="2" id="KW-1185">Reference proteome</keyword>
<dbReference type="EMBL" id="JAGIZQ010000001">
    <property type="protein sequence ID" value="KAH6649359.1"/>
    <property type="molecule type" value="Genomic_DNA"/>
</dbReference>
<dbReference type="Proteomes" id="UP000724584">
    <property type="component" value="Unassembled WGS sequence"/>
</dbReference>